<name>A0A4Y2P9M6_ARAVE</name>
<organism evidence="2 4">
    <name type="scientific">Araneus ventricosus</name>
    <name type="common">Orbweaver spider</name>
    <name type="synonym">Epeira ventricosa</name>
    <dbReference type="NCBI Taxonomy" id="182803"/>
    <lineage>
        <taxon>Eukaryota</taxon>
        <taxon>Metazoa</taxon>
        <taxon>Ecdysozoa</taxon>
        <taxon>Arthropoda</taxon>
        <taxon>Chelicerata</taxon>
        <taxon>Arachnida</taxon>
        <taxon>Araneae</taxon>
        <taxon>Araneomorphae</taxon>
        <taxon>Entelegynae</taxon>
        <taxon>Araneoidea</taxon>
        <taxon>Araneidae</taxon>
        <taxon>Araneus</taxon>
    </lineage>
</organism>
<gene>
    <name evidence="3" type="ORF">AVEN_19865_1</name>
    <name evidence="2" type="ORF">AVEN_87051_1</name>
</gene>
<accession>A0A4Y2P9M6</accession>
<dbReference type="AlphaFoldDB" id="A0A4Y2P9M6"/>
<dbReference type="EMBL" id="BGPR01010909">
    <property type="protein sequence ID" value="GBN48678.1"/>
    <property type="molecule type" value="Genomic_DNA"/>
</dbReference>
<evidence type="ECO:0000313" key="4">
    <source>
        <dbReference type="Proteomes" id="UP000499080"/>
    </source>
</evidence>
<feature type="region of interest" description="Disordered" evidence="1">
    <location>
        <begin position="1"/>
        <end position="31"/>
    </location>
</feature>
<protein>
    <submittedName>
        <fullName evidence="2">Uncharacterized protein</fullName>
    </submittedName>
</protein>
<dbReference type="Proteomes" id="UP000499080">
    <property type="component" value="Unassembled WGS sequence"/>
</dbReference>
<evidence type="ECO:0000313" key="3">
    <source>
        <dbReference type="EMBL" id="GBN48678.1"/>
    </source>
</evidence>
<evidence type="ECO:0000313" key="2">
    <source>
        <dbReference type="EMBL" id="GBN48665.1"/>
    </source>
</evidence>
<comment type="caution">
    <text evidence="2">The sequence shown here is derived from an EMBL/GenBank/DDBJ whole genome shotgun (WGS) entry which is preliminary data.</text>
</comment>
<evidence type="ECO:0000256" key="1">
    <source>
        <dbReference type="SAM" id="MobiDB-lite"/>
    </source>
</evidence>
<sequence length="85" mass="9354">MPASEWHSPDGNGTTCHPAPPRVLSHASFPEGSPHVRFGTSACPINNGRYCDADEHLLPKKQPPLKFQVSGPCGFGDSWDRKWTR</sequence>
<reference evidence="2 4" key="1">
    <citation type="journal article" date="2019" name="Sci. Rep.">
        <title>Orb-weaving spider Araneus ventricosus genome elucidates the spidroin gene catalogue.</title>
        <authorList>
            <person name="Kono N."/>
            <person name="Nakamura H."/>
            <person name="Ohtoshi R."/>
            <person name="Moran D.A.P."/>
            <person name="Shinohara A."/>
            <person name="Yoshida Y."/>
            <person name="Fujiwara M."/>
            <person name="Mori M."/>
            <person name="Tomita M."/>
            <person name="Arakawa K."/>
        </authorList>
    </citation>
    <scope>NUCLEOTIDE SEQUENCE [LARGE SCALE GENOMIC DNA]</scope>
</reference>
<proteinExistence type="predicted"/>
<dbReference type="EMBL" id="BGPR01010907">
    <property type="protein sequence ID" value="GBN48665.1"/>
    <property type="molecule type" value="Genomic_DNA"/>
</dbReference>
<keyword evidence="4" id="KW-1185">Reference proteome</keyword>